<feature type="compositionally biased region" description="Low complexity" evidence="1">
    <location>
        <begin position="55"/>
        <end position="65"/>
    </location>
</feature>
<dbReference type="HOGENOM" id="CLU_1581047_0_0_1"/>
<feature type="region of interest" description="Disordered" evidence="1">
    <location>
        <begin position="47"/>
        <end position="78"/>
    </location>
</feature>
<evidence type="ECO:0000256" key="1">
    <source>
        <dbReference type="SAM" id="MobiDB-lite"/>
    </source>
</evidence>
<dbReference type="Gramene" id="ONIVA05G24170.1">
    <property type="protein sequence ID" value="ONIVA05G24170.1"/>
    <property type="gene ID" value="ONIVA05G24170"/>
</dbReference>
<reference evidence="2" key="1">
    <citation type="submission" date="2015-04" db="UniProtKB">
        <authorList>
            <consortium name="EnsemblPlants"/>
        </authorList>
    </citation>
    <scope>IDENTIFICATION</scope>
    <source>
        <strain evidence="2">SL10</strain>
    </source>
</reference>
<protein>
    <submittedName>
        <fullName evidence="2">Uncharacterized protein</fullName>
    </submittedName>
</protein>
<keyword evidence="3" id="KW-1185">Reference proteome</keyword>
<reference evidence="2" key="2">
    <citation type="submission" date="2018-04" db="EMBL/GenBank/DDBJ databases">
        <title>OnivRS2 (Oryza nivara Reference Sequence Version 2).</title>
        <authorList>
            <person name="Zhang J."/>
            <person name="Kudrna D."/>
            <person name="Lee S."/>
            <person name="Talag J."/>
            <person name="Rajasekar S."/>
            <person name="Welchert J."/>
            <person name="Hsing Y.-I."/>
            <person name="Wing R.A."/>
        </authorList>
    </citation>
    <scope>NUCLEOTIDE SEQUENCE [LARGE SCALE GENOMIC DNA]</scope>
    <source>
        <strain evidence="2">SL10</strain>
    </source>
</reference>
<accession>A0A0E0HH36</accession>
<evidence type="ECO:0000313" key="2">
    <source>
        <dbReference type="EnsemblPlants" id="ONIVA05G24170.1"/>
    </source>
</evidence>
<dbReference type="Proteomes" id="UP000006591">
    <property type="component" value="Chromosome 5"/>
</dbReference>
<proteinExistence type="predicted"/>
<dbReference type="EnsemblPlants" id="ONIVA05G24170.1">
    <property type="protein sequence ID" value="ONIVA05G24170.1"/>
    <property type="gene ID" value="ONIVA05G24170"/>
</dbReference>
<organism evidence="2">
    <name type="scientific">Oryza nivara</name>
    <name type="common">Indian wild rice</name>
    <name type="synonym">Oryza sativa f. spontanea</name>
    <dbReference type="NCBI Taxonomy" id="4536"/>
    <lineage>
        <taxon>Eukaryota</taxon>
        <taxon>Viridiplantae</taxon>
        <taxon>Streptophyta</taxon>
        <taxon>Embryophyta</taxon>
        <taxon>Tracheophyta</taxon>
        <taxon>Spermatophyta</taxon>
        <taxon>Magnoliopsida</taxon>
        <taxon>Liliopsida</taxon>
        <taxon>Poales</taxon>
        <taxon>Poaceae</taxon>
        <taxon>BOP clade</taxon>
        <taxon>Oryzoideae</taxon>
        <taxon>Oryzeae</taxon>
        <taxon>Oryzinae</taxon>
        <taxon>Oryza</taxon>
    </lineage>
</organism>
<evidence type="ECO:0000313" key="3">
    <source>
        <dbReference type="Proteomes" id="UP000006591"/>
    </source>
</evidence>
<name>A0A0E0HH36_ORYNI</name>
<sequence length="169" mass="18520">MIALRSAQTAYYFQPVHPQIVPDPSSFEKGPFYALIRSKVKRLIASRGIKKRQQSSPTMVSMSESPEPEEASAQHQESALVALTARLCRRSPRIPSASAAAAAPDGYPELQAALEVHHLITASLLRRQHKLPPFAPRAAEQEHDEERGEARLREPSDTVAAHGLDGRAA</sequence>
<feature type="compositionally biased region" description="Basic and acidic residues" evidence="1">
    <location>
        <begin position="139"/>
        <end position="156"/>
    </location>
</feature>
<feature type="region of interest" description="Disordered" evidence="1">
    <location>
        <begin position="131"/>
        <end position="169"/>
    </location>
</feature>
<dbReference type="AlphaFoldDB" id="A0A0E0HH36"/>